<accession>A0ABN8HW70</accession>
<reference evidence="3" key="1">
    <citation type="submission" date="2022-03" db="EMBL/GenBank/DDBJ databases">
        <authorList>
            <person name="Martin H S."/>
        </authorList>
    </citation>
    <scope>NUCLEOTIDE SEQUENCE</scope>
</reference>
<evidence type="ECO:0000313" key="4">
    <source>
        <dbReference type="Proteomes" id="UP000837857"/>
    </source>
</evidence>
<evidence type="ECO:0008006" key="5">
    <source>
        <dbReference type="Google" id="ProtNLM"/>
    </source>
</evidence>
<evidence type="ECO:0000256" key="2">
    <source>
        <dbReference type="SAM" id="MobiDB-lite"/>
    </source>
</evidence>
<feature type="region of interest" description="Disordered" evidence="2">
    <location>
        <begin position="640"/>
        <end position="701"/>
    </location>
</feature>
<sequence length="764" mass="87965">MDGDISSITSTPSKNNDKLLLHEIDEFLTKVEAYESPETRCKRDETLCPENVIKATGSYIAQQLESKHDENKIVLPSGRRVSSNVLDKYIYLVKNKDKQTDKVSQKSDDVTESSNNNSNPIQQIKQDNKSPSIRKLNFSEIKEANPTSTPKKYPHCSKHDSFKPSSNKIYDRASKVLEDYKAQSYNNNTPSSLTDTNEYLSEKGDFKLPQMRPFMNIKDKMTALQMDSMDTDLLSLSELWGEKGERLERAESLKLEEERLKREHCEVMIQQLQRKILEQQEKLAVAIKVDRGKDIAINKLREAWLKLTHSLDRAEERHRAALEKMVKEVDNFKMVADEAQKKTRHFEAELYKALDLAHDYQDKCKQLTTEKKELQDSTEKSLADKEEVLRSKEKEIEVLKENYETFMRLNKQSTDCVKNLEEALEKEKSEHDSTKSKTDELSRKMQSCQEEMLLVSQEKDILKEKVNEERSRCNLLERQLCDMQNKNSDLLKKCESLENDVKTLRKHLELQKNELKGHYQQQLEDAVLSKLKEFQVQLDLAQREMEGEARSKENAIVDTYNNQIAHIEEQHRLEVSVLEEKQKEEIKLYRLQLAQASEKIGLLENKLETYRHRRGQIASQLHSVMEAQWRQALQILTNGQAASQPASQPMSQHANQPPAMLDSNLANHGGSVGFSSLDLSRPNSVVAGGSRRAHRHADPLSDHELQQYVNLLLSKPVGSDLNLDTEVEELKSGPLHEPPTSDRADRKERSAKRSLNPNKPPWKA</sequence>
<feature type="compositionally biased region" description="Polar residues" evidence="2">
    <location>
        <begin position="673"/>
        <end position="683"/>
    </location>
</feature>
<dbReference type="PANTHER" id="PTHR34439:SF1">
    <property type="entry name" value="CENTROBIN"/>
    <property type="match status" value="1"/>
</dbReference>
<feature type="region of interest" description="Disordered" evidence="2">
    <location>
        <begin position="723"/>
        <end position="764"/>
    </location>
</feature>
<dbReference type="EMBL" id="OW152824">
    <property type="protein sequence ID" value="CAH2040858.1"/>
    <property type="molecule type" value="Genomic_DNA"/>
</dbReference>
<feature type="coiled-coil region" evidence="1">
    <location>
        <begin position="579"/>
        <end position="613"/>
    </location>
</feature>
<feature type="compositionally biased region" description="Polar residues" evidence="2">
    <location>
        <begin position="640"/>
        <end position="655"/>
    </location>
</feature>
<evidence type="ECO:0000313" key="3">
    <source>
        <dbReference type="EMBL" id="CAH2040858.1"/>
    </source>
</evidence>
<gene>
    <name evidence="3" type="ORF">IPOD504_LOCUS2852</name>
</gene>
<organism evidence="3 4">
    <name type="scientific">Iphiclides podalirius</name>
    <name type="common">scarce swallowtail</name>
    <dbReference type="NCBI Taxonomy" id="110791"/>
    <lineage>
        <taxon>Eukaryota</taxon>
        <taxon>Metazoa</taxon>
        <taxon>Ecdysozoa</taxon>
        <taxon>Arthropoda</taxon>
        <taxon>Hexapoda</taxon>
        <taxon>Insecta</taxon>
        <taxon>Pterygota</taxon>
        <taxon>Neoptera</taxon>
        <taxon>Endopterygota</taxon>
        <taxon>Lepidoptera</taxon>
        <taxon>Glossata</taxon>
        <taxon>Ditrysia</taxon>
        <taxon>Papilionoidea</taxon>
        <taxon>Papilionidae</taxon>
        <taxon>Papilioninae</taxon>
        <taxon>Iphiclides</taxon>
    </lineage>
</organism>
<feature type="coiled-coil region" evidence="1">
    <location>
        <begin position="255"/>
        <end position="551"/>
    </location>
</feature>
<feature type="compositionally biased region" description="Basic and acidic residues" evidence="2">
    <location>
        <begin position="739"/>
        <end position="748"/>
    </location>
</feature>
<feature type="compositionally biased region" description="Basic and acidic residues" evidence="2">
    <location>
        <begin position="97"/>
        <end position="109"/>
    </location>
</feature>
<evidence type="ECO:0000256" key="1">
    <source>
        <dbReference type="SAM" id="Coils"/>
    </source>
</evidence>
<dbReference type="Proteomes" id="UP000837857">
    <property type="component" value="Chromosome 12"/>
</dbReference>
<proteinExistence type="predicted"/>
<name>A0ABN8HW70_9NEOP</name>
<feature type="compositionally biased region" description="Polar residues" evidence="2">
    <location>
        <begin position="120"/>
        <end position="131"/>
    </location>
</feature>
<feature type="region of interest" description="Disordered" evidence="2">
    <location>
        <begin position="97"/>
        <end position="167"/>
    </location>
</feature>
<protein>
    <recommendedName>
        <fullName evidence="5">Centrobin</fullName>
    </recommendedName>
</protein>
<keyword evidence="1" id="KW-0175">Coiled coil</keyword>
<feature type="non-terminal residue" evidence="3">
    <location>
        <position position="1"/>
    </location>
</feature>
<dbReference type="PANTHER" id="PTHR34439">
    <property type="entry name" value="CENTROBIN"/>
    <property type="match status" value="1"/>
</dbReference>
<dbReference type="InterPro" id="IPR038923">
    <property type="entry name" value="Centrobin"/>
</dbReference>
<keyword evidence="4" id="KW-1185">Reference proteome</keyword>